<sequence>MQALAKLADPLFGHRDHQAPILIWTVVVAAEMLTAKILLFVIRCQNRCPQPITAHVSEDTYGNCNGGVKCVDDGHKRAKPIVGLVRTNRGNKVEFKSTGHVVYATAA</sequence>
<evidence type="ECO:0000313" key="2">
    <source>
        <dbReference type="EMBL" id="MCD9639503.1"/>
    </source>
</evidence>
<dbReference type="Proteomes" id="UP000823775">
    <property type="component" value="Unassembled WGS sequence"/>
</dbReference>
<organism evidence="2 3">
    <name type="scientific">Datura stramonium</name>
    <name type="common">Jimsonweed</name>
    <name type="synonym">Common thornapple</name>
    <dbReference type="NCBI Taxonomy" id="4076"/>
    <lineage>
        <taxon>Eukaryota</taxon>
        <taxon>Viridiplantae</taxon>
        <taxon>Streptophyta</taxon>
        <taxon>Embryophyta</taxon>
        <taxon>Tracheophyta</taxon>
        <taxon>Spermatophyta</taxon>
        <taxon>Magnoliopsida</taxon>
        <taxon>eudicotyledons</taxon>
        <taxon>Gunneridae</taxon>
        <taxon>Pentapetalae</taxon>
        <taxon>asterids</taxon>
        <taxon>lamiids</taxon>
        <taxon>Solanales</taxon>
        <taxon>Solanaceae</taxon>
        <taxon>Solanoideae</taxon>
        <taxon>Datureae</taxon>
        <taxon>Datura</taxon>
    </lineage>
</organism>
<name>A0ABS8UZR2_DATST</name>
<dbReference type="EMBL" id="JACEIK010002933">
    <property type="protein sequence ID" value="MCD9639503.1"/>
    <property type="molecule type" value="Genomic_DNA"/>
</dbReference>
<evidence type="ECO:0000256" key="1">
    <source>
        <dbReference type="SAM" id="Phobius"/>
    </source>
</evidence>
<keyword evidence="1" id="KW-0812">Transmembrane</keyword>
<comment type="caution">
    <text evidence="2">The sequence shown here is derived from an EMBL/GenBank/DDBJ whole genome shotgun (WGS) entry which is preliminary data.</text>
</comment>
<evidence type="ECO:0000313" key="3">
    <source>
        <dbReference type="Proteomes" id="UP000823775"/>
    </source>
</evidence>
<keyword evidence="1" id="KW-0472">Membrane</keyword>
<keyword evidence="1" id="KW-1133">Transmembrane helix</keyword>
<keyword evidence="3" id="KW-1185">Reference proteome</keyword>
<gene>
    <name evidence="2" type="ORF">HAX54_024085</name>
</gene>
<feature type="transmembrane region" description="Helical" evidence="1">
    <location>
        <begin position="21"/>
        <end position="42"/>
    </location>
</feature>
<reference evidence="2 3" key="1">
    <citation type="journal article" date="2021" name="BMC Genomics">
        <title>Datura genome reveals duplications of psychoactive alkaloid biosynthetic genes and high mutation rate following tissue culture.</title>
        <authorList>
            <person name="Rajewski A."/>
            <person name="Carter-House D."/>
            <person name="Stajich J."/>
            <person name="Litt A."/>
        </authorList>
    </citation>
    <scope>NUCLEOTIDE SEQUENCE [LARGE SCALE GENOMIC DNA]</scope>
    <source>
        <strain evidence="2">AR-01</strain>
    </source>
</reference>
<proteinExistence type="predicted"/>
<accession>A0ABS8UZR2</accession>
<protein>
    <submittedName>
        <fullName evidence="2">Uncharacterized protein</fullName>
    </submittedName>
</protein>